<proteinExistence type="predicted"/>
<dbReference type="SUPFAM" id="SSF54593">
    <property type="entry name" value="Glyoxalase/Bleomycin resistance protein/Dihydroxybiphenyl dioxygenase"/>
    <property type="match status" value="2"/>
</dbReference>
<gene>
    <name evidence="2" type="ORF">ABWK59_20985</name>
</gene>
<accession>A0AAU8JZG1</accession>
<evidence type="ECO:0000259" key="1">
    <source>
        <dbReference type="PROSITE" id="PS51819"/>
    </source>
</evidence>
<dbReference type="RefSeq" id="WP_354642151.1">
    <property type="nucleotide sequence ID" value="NZ_CP159872.1"/>
</dbReference>
<sequence length="263" mass="27974">MADFVEGAPCWVDVTVPDLAAGRRFYGELFGWTFKDSGEEYGHYTEALNDGKSVAALLPPAEGSPKTASWNLYFATADAAALADKVKAEGGQVLSGPFEVGGFGTLLVVADPGGAVFGAWQAGSRTGFELQGQQPGAFFWPEIYTRDKATVDPFFEAVLGFAGQQVSEANEFDFKIWSLPALGYPVAGRLQMNEFYPAELPAHALVYFWVADTDEAVAKVRSLGGGVTREPSDSPFGRSALVVDDQGARFALMGPVKDGAAAH</sequence>
<dbReference type="KEGG" id="kcm:ABWK59_20985"/>
<evidence type="ECO:0000313" key="2">
    <source>
        <dbReference type="EMBL" id="XCM81214.1"/>
    </source>
</evidence>
<dbReference type="InterPro" id="IPR029068">
    <property type="entry name" value="Glyas_Bleomycin-R_OHBP_Dase"/>
</dbReference>
<dbReference type="AlphaFoldDB" id="A0AAU8JZG1"/>
<feature type="domain" description="VOC" evidence="1">
    <location>
        <begin position="137"/>
        <end position="255"/>
    </location>
</feature>
<protein>
    <submittedName>
        <fullName evidence="2">VOC family protein</fullName>
    </submittedName>
</protein>
<dbReference type="Gene3D" id="3.10.180.10">
    <property type="entry name" value="2,3-Dihydroxybiphenyl 1,2-Dioxygenase, domain 1"/>
    <property type="match status" value="2"/>
</dbReference>
<dbReference type="PROSITE" id="PS51819">
    <property type="entry name" value="VOC"/>
    <property type="match status" value="2"/>
</dbReference>
<dbReference type="EMBL" id="CP159872">
    <property type="protein sequence ID" value="XCM81214.1"/>
    <property type="molecule type" value="Genomic_DNA"/>
</dbReference>
<dbReference type="Pfam" id="PF00903">
    <property type="entry name" value="Glyoxalase"/>
    <property type="match status" value="1"/>
</dbReference>
<organism evidence="2">
    <name type="scientific">Kitasatospora camelliae</name>
    <dbReference type="NCBI Taxonomy" id="3156397"/>
    <lineage>
        <taxon>Bacteria</taxon>
        <taxon>Bacillati</taxon>
        <taxon>Actinomycetota</taxon>
        <taxon>Actinomycetes</taxon>
        <taxon>Kitasatosporales</taxon>
        <taxon>Streptomycetaceae</taxon>
        <taxon>Kitasatospora</taxon>
    </lineage>
</organism>
<dbReference type="CDD" id="cd07247">
    <property type="entry name" value="SgaA_N_like"/>
    <property type="match status" value="1"/>
</dbReference>
<name>A0AAU8JZG1_9ACTN</name>
<dbReference type="InterPro" id="IPR004360">
    <property type="entry name" value="Glyas_Fos-R_dOase_dom"/>
</dbReference>
<dbReference type="InterPro" id="IPR052164">
    <property type="entry name" value="Anthracycline_SecMetBiosynth"/>
</dbReference>
<reference evidence="2" key="1">
    <citation type="submission" date="2024-06" db="EMBL/GenBank/DDBJ databases">
        <title>The genome sequences of Kitasatospora sp. strain HUAS MG31.</title>
        <authorList>
            <person name="Mo P."/>
        </authorList>
    </citation>
    <scope>NUCLEOTIDE SEQUENCE</scope>
    <source>
        <strain evidence="2">HUAS MG31</strain>
    </source>
</reference>
<dbReference type="InterPro" id="IPR037523">
    <property type="entry name" value="VOC_core"/>
</dbReference>
<feature type="domain" description="VOC" evidence="1">
    <location>
        <begin position="8"/>
        <end position="122"/>
    </location>
</feature>
<dbReference type="PANTHER" id="PTHR33993:SF10">
    <property type="entry name" value="CONSERVED PROTEIN"/>
    <property type="match status" value="1"/>
</dbReference>
<dbReference type="PANTHER" id="PTHR33993">
    <property type="entry name" value="GLYOXALASE-RELATED"/>
    <property type="match status" value="1"/>
</dbReference>